<gene>
    <name evidence="7" type="ORF">JCM19237_1835</name>
</gene>
<dbReference type="CDD" id="cd07042">
    <property type="entry name" value="STAS_SulP_like_sulfate_transporter"/>
    <property type="match status" value="1"/>
</dbReference>
<keyword evidence="2 5" id="KW-0812">Transmembrane</keyword>
<evidence type="ECO:0000256" key="2">
    <source>
        <dbReference type="ARBA" id="ARBA00022692"/>
    </source>
</evidence>
<dbReference type="SUPFAM" id="SSF52091">
    <property type="entry name" value="SpoIIaa-like"/>
    <property type="match status" value="1"/>
</dbReference>
<accession>A0A090QSM9</accession>
<organism evidence="7 8">
    <name type="scientific">Photobacterium aphoticum</name>
    <dbReference type="NCBI Taxonomy" id="754436"/>
    <lineage>
        <taxon>Bacteria</taxon>
        <taxon>Pseudomonadati</taxon>
        <taxon>Pseudomonadota</taxon>
        <taxon>Gammaproteobacteria</taxon>
        <taxon>Vibrionales</taxon>
        <taxon>Vibrionaceae</taxon>
        <taxon>Photobacterium</taxon>
    </lineage>
</organism>
<dbReference type="GO" id="GO:0055085">
    <property type="term" value="P:transmembrane transport"/>
    <property type="evidence" value="ECO:0007669"/>
    <property type="project" value="InterPro"/>
</dbReference>
<feature type="transmembrane region" description="Helical" evidence="5">
    <location>
        <begin position="215"/>
        <end position="237"/>
    </location>
</feature>
<proteinExistence type="predicted"/>
<dbReference type="InterPro" id="IPR011547">
    <property type="entry name" value="SLC26A/SulP_dom"/>
</dbReference>
<feature type="transmembrane region" description="Helical" evidence="5">
    <location>
        <begin position="80"/>
        <end position="100"/>
    </location>
</feature>
<evidence type="ECO:0000256" key="1">
    <source>
        <dbReference type="ARBA" id="ARBA00004141"/>
    </source>
</evidence>
<dbReference type="InterPro" id="IPR001902">
    <property type="entry name" value="SLC26A/SulP_fam"/>
</dbReference>
<protein>
    <submittedName>
        <fullName evidence="7">Sulfate permease</fullName>
    </submittedName>
</protein>
<dbReference type="Pfam" id="PF01740">
    <property type="entry name" value="STAS"/>
    <property type="match status" value="1"/>
</dbReference>
<dbReference type="EMBL" id="BBMN01000010">
    <property type="protein sequence ID" value="GAL06190.1"/>
    <property type="molecule type" value="Genomic_DNA"/>
</dbReference>
<feature type="transmembrane region" description="Helical" evidence="5">
    <location>
        <begin position="140"/>
        <end position="158"/>
    </location>
</feature>
<feature type="transmembrane region" description="Helical" evidence="5">
    <location>
        <begin position="106"/>
        <end position="128"/>
    </location>
</feature>
<dbReference type="eggNOG" id="COG0659">
    <property type="taxonomic scope" value="Bacteria"/>
</dbReference>
<evidence type="ECO:0000256" key="4">
    <source>
        <dbReference type="ARBA" id="ARBA00023136"/>
    </source>
</evidence>
<name>A0A090QSM9_9GAMM</name>
<sequence>MQKVMLPPFLMACFPFLRWLPTITREDLRADMIAGLTGAIIVLPQGVAYAMIAGMPAEYGLYTCIVPAVIAALFGSSFHLISGATAALSVIVFTTVSQFAAPGSPLFIQLALTLTLCAGVVQLVMGLLRFGAVVNFVSHSVVLGFTAGAAIVIAVSQLKHLLGLDVASGSTALDNLQLTVAGIAHVDMNSLLIGGTTIITCLLIKRYLPKLPNMLCAMILATLLGLVLGDVALVGAMPSGLPVFTLPVADVASIEKMAMGIIAVALLGLVEAISIARSVAMKSGQLIESNQEFIGQGMSNIIGAFFSCYVSSGSFTRSGVNYTSGAKTPCAAIFAAVFLAIILVFFAQYAAYIPIAGMAGILFVVAYNLIDVHHIRDIVLHDKKEALVLVATFIAALVLHLELSIYVGMLISLFFYLRTSCPQIEQLDPKAYNVPEALQADTEILRINGSIFYGSSQYLQKSLQASTAKHLIIFGRGINFIDYSGAQMLADLVKRNQQHIYFCYFKSHPKQALHTGGFGQTFSAMTFYTNVQQAVQALHQTYSPASPQLHLHLQTEER</sequence>
<feature type="transmembrane region" description="Helical" evidence="5">
    <location>
        <begin position="332"/>
        <end position="365"/>
    </location>
</feature>
<evidence type="ECO:0000256" key="5">
    <source>
        <dbReference type="SAM" id="Phobius"/>
    </source>
</evidence>
<feature type="transmembrane region" description="Helical" evidence="5">
    <location>
        <begin position="257"/>
        <end position="281"/>
    </location>
</feature>
<feature type="transmembrane region" description="Helical" evidence="5">
    <location>
        <begin position="178"/>
        <end position="203"/>
    </location>
</feature>
<dbReference type="Proteomes" id="UP000029227">
    <property type="component" value="Unassembled WGS sequence"/>
</dbReference>
<keyword evidence="3 5" id="KW-1133">Transmembrane helix</keyword>
<dbReference type="InterPro" id="IPR036513">
    <property type="entry name" value="STAS_dom_sf"/>
</dbReference>
<dbReference type="GO" id="GO:0016020">
    <property type="term" value="C:membrane"/>
    <property type="evidence" value="ECO:0007669"/>
    <property type="project" value="UniProtKB-SubCell"/>
</dbReference>
<evidence type="ECO:0000313" key="7">
    <source>
        <dbReference type="EMBL" id="GAL06190.1"/>
    </source>
</evidence>
<evidence type="ECO:0000313" key="8">
    <source>
        <dbReference type="Proteomes" id="UP000029227"/>
    </source>
</evidence>
<dbReference type="AlphaFoldDB" id="A0A090QSM9"/>
<reference evidence="7 8" key="1">
    <citation type="journal article" date="2014" name="Genome Announc.">
        <title>Draft Genome Sequences of Two Vibrionaceae Species, Vibrio ponticus C121 and Photobacterium aphoticum C119, Isolated as Coral Reef Microbiota.</title>
        <authorList>
            <person name="Al-saari N."/>
            <person name="Meirelles P.M."/>
            <person name="Mino S."/>
            <person name="Suda W."/>
            <person name="Oshima K."/>
            <person name="Hattori M."/>
            <person name="Ohkuma M."/>
            <person name="Thompson F.L."/>
            <person name="Gomez-Gil B."/>
            <person name="Sawabe T."/>
            <person name="Sawabe T."/>
        </authorList>
    </citation>
    <scope>NUCLEOTIDE SEQUENCE [LARGE SCALE GENOMIC DNA]</scope>
    <source>
        <strain evidence="7 8">JCM 19237</strain>
    </source>
</reference>
<feature type="domain" description="STAS" evidence="6">
    <location>
        <begin position="444"/>
        <end position="538"/>
    </location>
</feature>
<feature type="transmembrane region" description="Helical" evidence="5">
    <location>
        <begin position="386"/>
        <end position="417"/>
    </location>
</feature>
<comment type="subcellular location">
    <subcellularLocation>
        <location evidence="1">Membrane</location>
        <topology evidence="1">Multi-pass membrane protein</topology>
    </subcellularLocation>
</comment>
<dbReference type="PANTHER" id="PTHR11814">
    <property type="entry name" value="SULFATE TRANSPORTER"/>
    <property type="match status" value="1"/>
</dbReference>
<feature type="transmembrane region" description="Helical" evidence="5">
    <location>
        <begin position="293"/>
        <end position="312"/>
    </location>
</feature>
<dbReference type="STRING" id="754436.JCM19237_1835"/>
<feature type="transmembrane region" description="Helical" evidence="5">
    <location>
        <begin position="59"/>
        <end position="75"/>
    </location>
</feature>
<feature type="transmembrane region" description="Helical" evidence="5">
    <location>
        <begin position="33"/>
        <end position="53"/>
    </location>
</feature>
<dbReference type="Pfam" id="PF00916">
    <property type="entry name" value="Sulfate_transp"/>
    <property type="match status" value="1"/>
</dbReference>
<evidence type="ECO:0000256" key="3">
    <source>
        <dbReference type="ARBA" id="ARBA00022989"/>
    </source>
</evidence>
<dbReference type="InterPro" id="IPR002645">
    <property type="entry name" value="STAS_dom"/>
</dbReference>
<feature type="transmembrane region" description="Helical" evidence="5">
    <location>
        <begin position="6"/>
        <end position="21"/>
    </location>
</feature>
<dbReference type="Gene3D" id="3.30.750.24">
    <property type="entry name" value="STAS domain"/>
    <property type="match status" value="1"/>
</dbReference>
<evidence type="ECO:0000259" key="6">
    <source>
        <dbReference type="PROSITE" id="PS50801"/>
    </source>
</evidence>
<dbReference type="PROSITE" id="PS50801">
    <property type="entry name" value="STAS"/>
    <property type="match status" value="1"/>
</dbReference>
<keyword evidence="4 5" id="KW-0472">Membrane</keyword>
<comment type="caution">
    <text evidence="7">The sequence shown here is derived from an EMBL/GenBank/DDBJ whole genome shotgun (WGS) entry which is preliminary data.</text>
</comment>